<dbReference type="InterPro" id="IPR020846">
    <property type="entry name" value="MFS_dom"/>
</dbReference>
<feature type="transmembrane region" description="Helical" evidence="6">
    <location>
        <begin position="420"/>
        <end position="438"/>
    </location>
</feature>
<dbReference type="Proteomes" id="UP000053411">
    <property type="component" value="Unassembled WGS sequence"/>
</dbReference>
<evidence type="ECO:0000256" key="1">
    <source>
        <dbReference type="ARBA" id="ARBA00004141"/>
    </source>
</evidence>
<proteinExistence type="predicted"/>
<dbReference type="PROSITE" id="PS50850">
    <property type="entry name" value="MFS"/>
    <property type="match status" value="1"/>
</dbReference>
<dbReference type="Pfam" id="PF07690">
    <property type="entry name" value="MFS_1"/>
    <property type="match status" value="1"/>
</dbReference>
<dbReference type="RefSeq" id="XP_016634302.1">
    <property type="nucleotide sequence ID" value="XM_016774375.1"/>
</dbReference>
<name>A0A0D2KAH7_9EURO</name>
<feature type="transmembrane region" description="Helical" evidence="6">
    <location>
        <begin position="295"/>
        <end position="319"/>
    </location>
</feature>
<dbReference type="SUPFAM" id="SSF103473">
    <property type="entry name" value="MFS general substrate transporter"/>
    <property type="match status" value="1"/>
</dbReference>
<dbReference type="PANTHER" id="PTHR43791:SF36">
    <property type="entry name" value="TRANSPORTER, PUTATIVE (AFU_ORTHOLOGUE AFUA_6G08340)-RELATED"/>
    <property type="match status" value="1"/>
</dbReference>
<dbReference type="FunFam" id="1.20.1250.20:FF:000013">
    <property type="entry name" value="MFS general substrate transporter"/>
    <property type="match status" value="1"/>
</dbReference>
<dbReference type="AlphaFoldDB" id="A0A0D2KAH7"/>
<feature type="transmembrane region" description="Helical" evidence="6">
    <location>
        <begin position="358"/>
        <end position="379"/>
    </location>
</feature>
<dbReference type="Gene3D" id="1.20.1250.20">
    <property type="entry name" value="MFS general substrate transporter like domains"/>
    <property type="match status" value="2"/>
</dbReference>
<feature type="transmembrane region" description="Helical" evidence="6">
    <location>
        <begin position="331"/>
        <end position="351"/>
    </location>
</feature>
<dbReference type="GO" id="GO:0022857">
    <property type="term" value="F:transmembrane transporter activity"/>
    <property type="evidence" value="ECO:0007669"/>
    <property type="project" value="InterPro"/>
</dbReference>
<reference evidence="8 9" key="1">
    <citation type="submission" date="2015-01" db="EMBL/GenBank/DDBJ databases">
        <title>The Genome Sequence of Fonsecaea multimorphosa CBS 102226.</title>
        <authorList>
            <consortium name="The Broad Institute Genomics Platform"/>
            <person name="Cuomo C."/>
            <person name="de Hoog S."/>
            <person name="Gorbushina A."/>
            <person name="Stielow B."/>
            <person name="Teixiera M."/>
            <person name="Abouelleil A."/>
            <person name="Chapman S.B."/>
            <person name="Priest M."/>
            <person name="Young S.K."/>
            <person name="Wortman J."/>
            <person name="Nusbaum C."/>
            <person name="Birren B."/>
        </authorList>
    </citation>
    <scope>NUCLEOTIDE SEQUENCE [LARGE SCALE GENOMIC DNA]</scope>
    <source>
        <strain evidence="8 9">CBS 102226</strain>
    </source>
</reference>
<comment type="subcellular location">
    <subcellularLocation>
        <location evidence="1">Membrane</location>
        <topology evidence="1">Multi-pass membrane protein</topology>
    </subcellularLocation>
</comment>
<dbReference type="OrthoDB" id="2985014at2759"/>
<keyword evidence="3 6" id="KW-0812">Transmembrane</keyword>
<feature type="domain" description="Major facilitator superfamily (MFS) profile" evidence="7">
    <location>
        <begin position="61"/>
        <end position="511"/>
    </location>
</feature>
<dbReference type="EMBL" id="KN848067">
    <property type="protein sequence ID" value="KIY00180.1"/>
    <property type="molecule type" value="Genomic_DNA"/>
</dbReference>
<keyword evidence="2" id="KW-0813">Transport</keyword>
<accession>A0A0D2KAH7</accession>
<dbReference type="InterPro" id="IPR036259">
    <property type="entry name" value="MFS_trans_sf"/>
</dbReference>
<protein>
    <recommendedName>
        <fullName evidence="7">Major facilitator superfamily (MFS) profile domain-containing protein</fullName>
    </recommendedName>
</protein>
<feature type="transmembrane region" description="Helical" evidence="6">
    <location>
        <begin position="94"/>
        <end position="114"/>
    </location>
</feature>
<keyword evidence="4 6" id="KW-1133">Transmembrane helix</keyword>
<dbReference type="GeneID" id="27709611"/>
<feature type="transmembrane region" description="Helical" evidence="6">
    <location>
        <begin position="444"/>
        <end position="468"/>
    </location>
</feature>
<feature type="transmembrane region" description="Helical" evidence="6">
    <location>
        <begin position="223"/>
        <end position="247"/>
    </location>
</feature>
<feature type="transmembrane region" description="Helical" evidence="6">
    <location>
        <begin position="53"/>
        <end position="74"/>
    </location>
</feature>
<evidence type="ECO:0000256" key="2">
    <source>
        <dbReference type="ARBA" id="ARBA00022448"/>
    </source>
</evidence>
<dbReference type="PANTHER" id="PTHR43791">
    <property type="entry name" value="PERMEASE-RELATED"/>
    <property type="match status" value="1"/>
</dbReference>
<evidence type="ECO:0000256" key="4">
    <source>
        <dbReference type="ARBA" id="ARBA00022989"/>
    </source>
</evidence>
<organism evidence="8 9">
    <name type="scientific">Fonsecaea multimorphosa CBS 102226</name>
    <dbReference type="NCBI Taxonomy" id="1442371"/>
    <lineage>
        <taxon>Eukaryota</taxon>
        <taxon>Fungi</taxon>
        <taxon>Dikarya</taxon>
        <taxon>Ascomycota</taxon>
        <taxon>Pezizomycotina</taxon>
        <taxon>Eurotiomycetes</taxon>
        <taxon>Chaetothyriomycetidae</taxon>
        <taxon>Chaetothyriales</taxon>
        <taxon>Herpotrichiellaceae</taxon>
        <taxon>Fonsecaea</taxon>
    </lineage>
</organism>
<evidence type="ECO:0000313" key="9">
    <source>
        <dbReference type="Proteomes" id="UP000053411"/>
    </source>
</evidence>
<evidence type="ECO:0000256" key="5">
    <source>
        <dbReference type="ARBA" id="ARBA00023136"/>
    </source>
</evidence>
<evidence type="ECO:0000313" key="8">
    <source>
        <dbReference type="EMBL" id="KIY00180.1"/>
    </source>
</evidence>
<keyword evidence="5 6" id="KW-0472">Membrane</keyword>
<evidence type="ECO:0000256" key="3">
    <source>
        <dbReference type="ARBA" id="ARBA00022692"/>
    </source>
</evidence>
<dbReference type="InterPro" id="IPR011701">
    <property type="entry name" value="MFS"/>
</dbReference>
<evidence type="ECO:0000259" key="7">
    <source>
        <dbReference type="PROSITE" id="PS50850"/>
    </source>
</evidence>
<feature type="transmembrane region" description="Helical" evidence="6">
    <location>
        <begin position="187"/>
        <end position="207"/>
    </location>
</feature>
<keyword evidence="9" id="KW-1185">Reference proteome</keyword>
<dbReference type="VEuPathDB" id="FungiDB:Z520_03865"/>
<evidence type="ECO:0000256" key="6">
    <source>
        <dbReference type="SAM" id="Phobius"/>
    </source>
</evidence>
<feature type="transmembrane region" description="Helical" evidence="6">
    <location>
        <begin position="385"/>
        <end position="408"/>
    </location>
</feature>
<feature type="transmembrane region" description="Helical" evidence="6">
    <location>
        <begin position="150"/>
        <end position="175"/>
    </location>
</feature>
<feature type="transmembrane region" description="Helical" evidence="6">
    <location>
        <begin position="126"/>
        <end position="144"/>
    </location>
</feature>
<sequence length="511" mass="56837">MSETHNKVDIELIEGETSPPAEIYPDATSGGAIVNTGFQAPRPKPKSEHEKRLVLKLDLVVLGLCCLMYFVAYLDRNVLGNARLMGIEKDLHLTANQFYNCLTMFFVGYIIFMLPGNILLRQFKPPYVFGASVFSFGVFCVAMADAQHYATILVLRIFIGTAQAFIQGSSVYFAWFYIRTELATRNAIIFSFATLAGAFSGLISYAVNNRLTVAKTGLEPWRWLFIIEGSIAMFVGLLTVVLLPSFADQMKHGKNWLFNESDVRLLIERAKRNNTMGAKVELRQIWVALLDPKSYVFALVQAAVGLGVSSVGNFLPTLVADFGYSNDQAQLFTAIPYVCAAVTTVGMSYISDRLNRKGAVLIFTLGITSIGYIILLSVNNVPVKVFATCLLTMGLYPSATINAAWAGINIGGFTKRGSTWALAEIFAQVFSIMGTHVYDSPPRFIKGHAICLGFCLNAILCILLGMWWMNRANKMKDQERGEFQARQEPHPHDEKTLEDVFDYHVAFRYTL</sequence>
<dbReference type="GO" id="GO:0016020">
    <property type="term" value="C:membrane"/>
    <property type="evidence" value="ECO:0007669"/>
    <property type="project" value="UniProtKB-SubCell"/>
</dbReference>
<gene>
    <name evidence="8" type="ORF">Z520_03865</name>
</gene>